<comment type="caution">
    <text evidence="1">The sequence shown here is derived from an EMBL/GenBank/DDBJ whole genome shotgun (WGS) entry which is preliminary data.</text>
</comment>
<evidence type="ECO:0000313" key="2">
    <source>
        <dbReference type="Proteomes" id="UP001341840"/>
    </source>
</evidence>
<organism evidence="1 2">
    <name type="scientific">Stylosanthes scabra</name>
    <dbReference type="NCBI Taxonomy" id="79078"/>
    <lineage>
        <taxon>Eukaryota</taxon>
        <taxon>Viridiplantae</taxon>
        <taxon>Streptophyta</taxon>
        <taxon>Embryophyta</taxon>
        <taxon>Tracheophyta</taxon>
        <taxon>Spermatophyta</taxon>
        <taxon>Magnoliopsida</taxon>
        <taxon>eudicotyledons</taxon>
        <taxon>Gunneridae</taxon>
        <taxon>Pentapetalae</taxon>
        <taxon>rosids</taxon>
        <taxon>fabids</taxon>
        <taxon>Fabales</taxon>
        <taxon>Fabaceae</taxon>
        <taxon>Papilionoideae</taxon>
        <taxon>50 kb inversion clade</taxon>
        <taxon>dalbergioids sensu lato</taxon>
        <taxon>Dalbergieae</taxon>
        <taxon>Pterocarpus clade</taxon>
        <taxon>Stylosanthes</taxon>
    </lineage>
</organism>
<sequence length="86" mass="9541">MTIGIINFETNSSLEEGCKSREIKHCAELATAEVIDAPSPQNLFSYELEKYGAVTPIDFSSLLDIILSSNHRGNLHFFPEGQPFPL</sequence>
<protein>
    <submittedName>
        <fullName evidence="1">Uncharacterized protein</fullName>
    </submittedName>
</protein>
<reference evidence="1 2" key="1">
    <citation type="journal article" date="2023" name="Plants (Basel)">
        <title>Bridging the Gap: Combining Genomics and Transcriptomics Approaches to Understand Stylosanthes scabra, an Orphan Legume from the Brazilian Caatinga.</title>
        <authorList>
            <person name="Ferreira-Neto J.R.C."/>
            <person name="da Silva M.D."/>
            <person name="Binneck E."/>
            <person name="de Melo N.F."/>
            <person name="da Silva R.H."/>
            <person name="de Melo A.L.T.M."/>
            <person name="Pandolfi V."/>
            <person name="Bustamante F.O."/>
            <person name="Brasileiro-Vidal A.C."/>
            <person name="Benko-Iseppon A.M."/>
        </authorList>
    </citation>
    <scope>NUCLEOTIDE SEQUENCE [LARGE SCALE GENOMIC DNA]</scope>
    <source>
        <tissue evidence="1">Leaves</tissue>
    </source>
</reference>
<gene>
    <name evidence="1" type="ORF">PIB30_035339</name>
</gene>
<accession>A0ABU6UBU3</accession>
<name>A0ABU6UBU3_9FABA</name>
<keyword evidence="2" id="KW-1185">Reference proteome</keyword>
<dbReference type="Proteomes" id="UP001341840">
    <property type="component" value="Unassembled WGS sequence"/>
</dbReference>
<evidence type="ECO:0000313" key="1">
    <source>
        <dbReference type="EMBL" id="MED6158715.1"/>
    </source>
</evidence>
<dbReference type="EMBL" id="JASCZI010120997">
    <property type="protein sequence ID" value="MED6158715.1"/>
    <property type="molecule type" value="Genomic_DNA"/>
</dbReference>
<proteinExistence type="predicted"/>